<dbReference type="GO" id="GO:0008682">
    <property type="term" value="F:3-demethoxyubiquinol 3-hydroxylase activity"/>
    <property type="evidence" value="ECO:0007669"/>
    <property type="project" value="TreeGrafter"/>
</dbReference>
<dbReference type="PRINTS" id="PR00420">
    <property type="entry name" value="RNGMNOXGNASE"/>
</dbReference>
<evidence type="ECO:0000256" key="3">
    <source>
        <dbReference type="ARBA" id="ARBA00005349"/>
    </source>
</evidence>
<sequence>MFDLTVVGGGMVGASIAAYMAQQGWQVALVEAQQPEPYDASQPADLRVSAISQRSQQWLEQFGAWQAVAAMRLCPYRRLQAFEHPEHSVEFNAASINQSELGHIVENRLLQLACWQQFPKSLQLFCPARVTALQQDADSAQLTLDNGDCLHSRLVIAADGARSALRQLAGIGTRGWRYAQGCLVAHVATELPEQDVTWQQFTETGPKAFLPLPGQQGSLVWYDNLPKVQQLAAMSPAALSQAMMAAFPAQLGRIEVQRATWFPLQRLHALSYYQQRVVLVGDAAHAIHPMAGQGVNLGFADAALVCQLLQQAGVTALEQPQALLARYQQQRQPQNWLMMSSMDLLYHGFGSRWPLVRQLRQLGLVLAGRSALLKKMVTRYATG</sequence>
<dbReference type="GO" id="GO:0006744">
    <property type="term" value="P:ubiquinone biosynthetic process"/>
    <property type="evidence" value="ECO:0007669"/>
    <property type="project" value="UniProtKB-UniPathway"/>
</dbReference>
<evidence type="ECO:0000256" key="7">
    <source>
        <dbReference type="ARBA" id="ARBA00023033"/>
    </source>
</evidence>
<dbReference type="OrthoDB" id="9769565at2"/>
<keyword evidence="4" id="KW-0285">Flavoprotein</keyword>
<keyword evidence="5" id="KW-0274">FAD</keyword>
<comment type="similarity">
    <text evidence="3">Belongs to the UbiH/COQ6 family.</text>
</comment>
<gene>
    <name evidence="9" type="ORF">SAMN04488051_10630</name>
</gene>
<accession>A0A1H4DTX3</accession>
<dbReference type="InterPro" id="IPR010971">
    <property type="entry name" value="UbiH/COQ6"/>
</dbReference>
<evidence type="ECO:0000256" key="2">
    <source>
        <dbReference type="ARBA" id="ARBA00004749"/>
    </source>
</evidence>
<dbReference type="Pfam" id="PF01494">
    <property type="entry name" value="FAD_binding_3"/>
    <property type="match status" value="1"/>
</dbReference>
<name>A0A1H4DTX3_ALKAM</name>
<evidence type="ECO:0000256" key="6">
    <source>
        <dbReference type="ARBA" id="ARBA00023002"/>
    </source>
</evidence>
<reference evidence="9 10" key="1">
    <citation type="submission" date="2016-10" db="EMBL/GenBank/DDBJ databases">
        <authorList>
            <person name="de Groot N.N."/>
        </authorList>
    </citation>
    <scope>NUCLEOTIDE SEQUENCE [LARGE SCALE GENOMIC DNA]</scope>
    <source>
        <strain evidence="9 10">CGMCC 1.3430</strain>
    </source>
</reference>
<dbReference type="Proteomes" id="UP000198773">
    <property type="component" value="Unassembled WGS sequence"/>
</dbReference>
<dbReference type="InterPro" id="IPR051205">
    <property type="entry name" value="UbiH/COQ6_monooxygenase"/>
</dbReference>
<comment type="pathway">
    <text evidence="2">Cofactor biosynthesis; ubiquinone biosynthesis.</text>
</comment>
<dbReference type="NCBIfam" id="TIGR01988">
    <property type="entry name" value="Ubi-OHases"/>
    <property type="match status" value="1"/>
</dbReference>
<evidence type="ECO:0000256" key="4">
    <source>
        <dbReference type="ARBA" id="ARBA00022630"/>
    </source>
</evidence>
<evidence type="ECO:0000259" key="8">
    <source>
        <dbReference type="Pfam" id="PF01494"/>
    </source>
</evidence>
<dbReference type="SUPFAM" id="SSF51905">
    <property type="entry name" value="FAD/NAD(P)-binding domain"/>
    <property type="match status" value="1"/>
</dbReference>
<dbReference type="InterPro" id="IPR036188">
    <property type="entry name" value="FAD/NAD-bd_sf"/>
</dbReference>
<protein>
    <submittedName>
        <fullName evidence="9">2-octaprenyl-3-methyl-6-methoxy-1,4-benzoquinol hydroxylase</fullName>
    </submittedName>
</protein>
<comment type="cofactor">
    <cofactor evidence="1">
        <name>FAD</name>
        <dbReference type="ChEBI" id="CHEBI:57692"/>
    </cofactor>
</comment>
<evidence type="ECO:0000256" key="1">
    <source>
        <dbReference type="ARBA" id="ARBA00001974"/>
    </source>
</evidence>
<dbReference type="InterPro" id="IPR002938">
    <property type="entry name" value="FAD-bd"/>
</dbReference>
<dbReference type="STRING" id="152573.SAMN04488051_10630"/>
<organism evidence="9 10">
    <name type="scientific">Alkalimonas amylolytica</name>
    <dbReference type="NCBI Taxonomy" id="152573"/>
    <lineage>
        <taxon>Bacteria</taxon>
        <taxon>Pseudomonadati</taxon>
        <taxon>Pseudomonadota</taxon>
        <taxon>Gammaproteobacteria</taxon>
        <taxon>Alkalimonas</taxon>
    </lineage>
</organism>
<dbReference type="PANTHER" id="PTHR43876">
    <property type="entry name" value="UBIQUINONE BIOSYNTHESIS MONOOXYGENASE COQ6, MITOCHONDRIAL"/>
    <property type="match status" value="1"/>
</dbReference>
<keyword evidence="7" id="KW-0503">Monooxygenase</keyword>
<evidence type="ECO:0000313" key="9">
    <source>
        <dbReference type="EMBL" id="SEA76057.1"/>
    </source>
</evidence>
<evidence type="ECO:0000313" key="10">
    <source>
        <dbReference type="Proteomes" id="UP000198773"/>
    </source>
</evidence>
<dbReference type="UniPathway" id="UPA00232"/>
<feature type="domain" description="FAD-binding" evidence="8">
    <location>
        <begin position="4"/>
        <end position="339"/>
    </location>
</feature>
<dbReference type="EMBL" id="FNRM01000006">
    <property type="protein sequence ID" value="SEA76057.1"/>
    <property type="molecule type" value="Genomic_DNA"/>
</dbReference>
<dbReference type="AlphaFoldDB" id="A0A1H4DTX3"/>
<keyword evidence="6" id="KW-0560">Oxidoreductase</keyword>
<dbReference type="Gene3D" id="3.50.50.60">
    <property type="entry name" value="FAD/NAD(P)-binding domain"/>
    <property type="match status" value="2"/>
</dbReference>
<dbReference type="GO" id="GO:0071949">
    <property type="term" value="F:FAD binding"/>
    <property type="evidence" value="ECO:0007669"/>
    <property type="project" value="InterPro"/>
</dbReference>
<dbReference type="PANTHER" id="PTHR43876:SF10">
    <property type="entry name" value="3-DEMETHOXYUBIQUINOL 3-HYDROXYLASE"/>
    <property type="match status" value="1"/>
</dbReference>
<proteinExistence type="inferred from homology"/>
<keyword evidence="10" id="KW-1185">Reference proteome</keyword>
<dbReference type="RefSeq" id="WP_091343723.1">
    <property type="nucleotide sequence ID" value="NZ_FNRM01000006.1"/>
</dbReference>
<evidence type="ECO:0000256" key="5">
    <source>
        <dbReference type="ARBA" id="ARBA00022827"/>
    </source>
</evidence>